<evidence type="ECO:0000256" key="2">
    <source>
        <dbReference type="ARBA" id="ARBA00006270"/>
    </source>
</evidence>
<dbReference type="SUPFAM" id="SSF52540">
    <property type="entry name" value="P-loop containing nucleoside triphosphate hydrolases"/>
    <property type="match status" value="2"/>
</dbReference>
<dbReference type="SMART" id="SM00175">
    <property type="entry name" value="RAB"/>
    <property type="match status" value="2"/>
</dbReference>
<dbReference type="GO" id="GO:0031982">
    <property type="term" value="C:vesicle"/>
    <property type="evidence" value="ECO:0007669"/>
    <property type="project" value="InterPro"/>
</dbReference>
<dbReference type="PROSITE" id="PS51417">
    <property type="entry name" value="ARF"/>
    <property type="match status" value="1"/>
</dbReference>
<dbReference type="InterPro" id="IPR018247">
    <property type="entry name" value="EF_Hand_1_Ca_BS"/>
</dbReference>
<dbReference type="Proteomes" id="UP001367676">
    <property type="component" value="Unassembled WGS sequence"/>
</dbReference>
<keyword evidence="3" id="KW-0963">Cytoplasm</keyword>
<gene>
    <name evidence="12" type="ORF">V9T40_014190</name>
</gene>
<dbReference type="Gene3D" id="3.40.50.300">
    <property type="entry name" value="P-loop containing nucleotide triphosphate hydrolases"/>
    <property type="match status" value="2"/>
</dbReference>
<dbReference type="EMBL" id="JBBCAQ010000033">
    <property type="protein sequence ID" value="KAK7582745.1"/>
    <property type="molecule type" value="Genomic_DNA"/>
</dbReference>
<evidence type="ECO:0000313" key="13">
    <source>
        <dbReference type="Proteomes" id="UP001367676"/>
    </source>
</evidence>
<protein>
    <recommendedName>
        <fullName evidence="11">EF-hand domain-containing protein</fullName>
    </recommendedName>
</protein>
<reference evidence="12 13" key="1">
    <citation type="submission" date="2024-03" db="EMBL/GenBank/DDBJ databases">
        <title>Adaptation during the transition from Ophiocordyceps entomopathogen to insect associate is accompanied by gene loss and intensified selection.</title>
        <authorList>
            <person name="Ward C.M."/>
            <person name="Onetto C.A."/>
            <person name="Borneman A.R."/>
        </authorList>
    </citation>
    <scope>NUCLEOTIDE SEQUENCE [LARGE SCALE GENOMIC DNA]</scope>
    <source>
        <strain evidence="12">AWRI1</strain>
        <tissue evidence="12">Single Adult Female</tissue>
    </source>
</reference>
<dbReference type="GO" id="GO:0005802">
    <property type="term" value="C:trans-Golgi network"/>
    <property type="evidence" value="ECO:0007669"/>
    <property type="project" value="InterPro"/>
</dbReference>
<keyword evidence="13" id="KW-1185">Reference proteome</keyword>
<keyword evidence="5" id="KW-0106">Calcium</keyword>
<dbReference type="InterPro" id="IPR005225">
    <property type="entry name" value="Small_GTP-bd"/>
</dbReference>
<dbReference type="GO" id="GO:0016192">
    <property type="term" value="P:vesicle-mediated transport"/>
    <property type="evidence" value="ECO:0007669"/>
    <property type="project" value="InterPro"/>
</dbReference>
<dbReference type="PROSITE" id="PS00018">
    <property type="entry name" value="EF_HAND_1"/>
    <property type="match status" value="1"/>
</dbReference>
<feature type="domain" description="EF-hand" evidence="11">
    <location>
        <begin position="339"/>
        <end position="374"/>
    </location>
</feature>
<feature type="coiled-coil region" evidence="10">
    <location>
        <begin position="497"/>
        <end position="593"/>
    </location>
</feature>
<keyword evidence="4" id="KW-0547">Nucleotide-binding</keyword>
<comment type="subcellular location">
    <subcellularLocation>
        <location evidence="1">Cytoplasm</location>
    </subcellularLocation>
</comment>
<keyword evidence="6 10" id="KW-0175">Coiled coil</keyword>
<evidence type="ECO:0000256" key="6">
    <source>
        <dbReference type="ARBA" id="ARBA00023054"/>
    </source>
</evidence>
<dbReference type="FunFam" id="3.40.50.300:FF:001348">
    <property type="entry name" value="Ras and EF-hand domain-containing protein"/>
    <property type="match status" value="1"/>
</dbReference>
<dbReference type="PRINTS" id="PR00449">
    <property type="entry name" value="RASTRNSFRMNG"/>
</dbReference>
<dbReference type="InterPro" id="IPR002048">
    <property type="entry name" value="EF_hand_dom"/>
</dbReference>
<dbReference type="PROSITE" id="PS51419">
    <property type="entry name" value="RAB"/>
    <property type="match status" value="2"/>
</dbReference>
<evidence type="ECO:0000256" key="7">
    <source>
        <dbReference type="ARBA" id="ARBA00023134"/>
    </source>
</evidence>
<evidence type="ECO:0000256" key="3">
    <source>
        <dbReference type="ARBA" id="ARBA00022490"/>
    </source>
</evidence>
<dbReference type="GO" id="GO:0005525">
    <property type="term" value="F:GTP binding"/>
    <property type="evidence" value="ECO:0007669"/>
    <property type="project" value="UniProtKB-KW"/>
</dbReference>
<dbReference type="SUPFAM" id="SSF47473">
    <property type="entry name" value="EF-hand"/>
    <property type="match status" value="1"/>
</dbReference>
<evidence type="ECO:0000256" key="9">
    <source>
        <dbReference type="ARBA" id="ARBA00023289"/>
    </source>
</evidence>
<dbReference type="InterPro" id="IPR001806">
    <property type="entry name" value="Small_GTPase"/>
</dbReference>
<keyword evidence="8" id="KW-0449">Lipoprotein</keyword>
<evidence type="ECO:0000256" key="4">
    <source>
        <dbReference type="ARBA" id="ARBA00022741"/>
    </source>
</evidence>
<dbReference type="CDD" id="cd04107">
    <property type="entry name" value="Rab32_Rab38"/>
    <property type="match status" value="1"/>
</dbReference>
<comment type="similarity">
    <text evidence="2">Belongs to the small GTPase superfamily. Rab family.</text>
</comment>
<comment type="caution">
    <text evidence="12">The sequence shown here is derived from an EMBL/GenBank/DDBJ whole genome shotgun (WGS) entry which is preliminary data.</text>
</comment>
<dbReference type="InterPro" id="IPR011992">
    <property type="entry name" value="EF-hand-dom_pair"/>
</dbReference>
<proteinExistence type="inferred from homology"/>
<name>A0AAN9Y245_9HEMI</name>
<dbReference type="AlphaFoldDB" id="A0AAN9Y245"/>
<organism evidence="12 13">
    <name type="scientific">Parthenolecanium corni</name>
    <dbReference type="NCBI Taxonomy" id="536013"/>
    <lineage>
        <taxon>Eukaryota</taxon>
        <taxon>Metazoa</taxon>
        <taxon>Ecdysozoa</taxon>
        <taxon>Arthropoda</taxon>
        <taxon>Hexapoda</taxon>
        <taxon>Insecta</taxon>
        <taxon>Pterygota</taxon>
        <taxon>Neoptera</taxon>
        <taxon>Paraneoptera</taxon>
        <taxon>Hemiptera</taxon>
        <taxon>Sternorrhyncha</taxon>
        <taxon>Coccoidea</taxon>
        <taxon>Coccidae</taxon>
        <taxon>Parthenolecanium</taxon>
    </lineage>
</organism>
<dbReference type="PROSITE" id="PS51420">
    <property type="entry name" value="RHO"/>
    <property type="match status" value="2"/>
</dbReference>
<sequence>MSLIENERCLVCDEFVVFGNTVRVKGDAMVSLIKAKRRQNAKWMPSSQFRLVVHVNCLEAYVKCNFITNAATGNTLVHTITRLPPVRGVHVGMTNNQRHPLLFWPSISDQSEPHYRVSRKDSIRTINAFRGSEENLVDKDFTPSKQYTYTESILTNSFIMPEKLFKVIIVGDPTVGKTAFVQRYVSNIFKKEFKGTVGVDFSLKILNYSECLTVKLQLWDIAGQERFTWMTRVYYKDAHSCIIMFDLSNRSSFHNTLKWKQDVDSKCTLPDGSPIPCMLLGNKCDLSTRQIDQMEIETFAKEHNFIGWTEVSAKEGLMVNDSMKTVQVYSSAYSSSTAMDENQVLEIFRQLDHNATGFVGRDEFRSVFGQYIGTKLADDIFLVLDQDGDGVMKIKDLINELRIYMRENAFTLDEPSLGDLIERRRSDIMLAWSHVVEAIGEPAVRKFLNNSGKKLEELYHELQSRCTAPDLIDHVEGALTSLFQDVKQVLDDNEKLKNMFHKEKESHLERLRGLEEELDVQVAKVEAEAREQARLKFEQEKKELMEKMETEMAEMQTRLRLFEKVNTILTQKIEEKNNMRRESNNQKAELRSTLTDTSTNLALVEAEMARMKADYEFKCKELDSHQEVFMQFIDQNEHIQRQLSLLHKANKSLQDTNDSLLSAIETTGGRLTPFCCSRNGSDSNSNPSEKSHSCVHSVRNSHHDIMAVKQDILHEHMQNCGAQYTIQRLMEDIDSGHATLRDQIDYDSDPKSLQEELCSLSDAESALKSVESNDRRCACSTIGRHYQSKSNSYLTNGSCHEPNGQPDRTYKVVLAGDAAVGKSCLIHRFCKGSFVKRLGSTLGVDFQIKTIRIDEKNVALQLWDTAGQERFRSMTKTYFRRADGVVLLYDVTSERSFLSIRQWIQSINETADKSIPVLICANKVDLREDVQNLGARCVSRESGENLAKDYQALFYETSSKTGENILDALIALSREMLLREDVEVQTSALTVTKNEKKSHCCSGT</sequence>
<evidence type="ECO:0000313" key="12">
    <source>
        <dbReference type="EMBL" id="KAK7582745.1"/>
    </source>
</evidence>
<evidence type="ECO:0000259" key="11">
    <source>
        <dbReference type="PROSITE" id="PS50222"/>
    </source>
</evidence>
<dbReference type="PROSITE" id="PS51421">
    <property type="entry name" value="RAS"/>
    <property type="match status" value="2"/>
</dbReference>
<dbReference type="CDD" id="cd00154">
    <property type="entry name" value="Rab"/>
    <property type="match status" value="1"/>
</dbReference>
<dbReference type="NCBIfam" id="TIGR00231">
    <property type="entry name" value="small_GTP"/>
    <property type="match status" value="2"/>
</dbReference>
<evidence type="ECO:0000256" key="5">
    <source>
        <dbReference type="ARBA" id="ARBA00022837"/>
    </source>
</evidence>
<accession>A0AAN9Y245</accession>
<keyword evidence="9" id="KW-0636">Prenylation</keyword>
<dbReference type="PROSITE" id="PS50222">
    <property type="entry name" value="EF_HAND_2"/>
    <property type="match status" value="1"/>
</dbReference>
<dbReference type="PANTHER" id="PTHR47978">
    <property type="match status" value="1"/>
</dbReference>
<dbReference type="GO" id="GO:0005509">
    <property type="term" value="F:calcium ion binding"/>
    <property type="evidence" value="ECO:0007669"/>
    <property type="project" value="InterPro"/>
</dbReference>
<dbReference type="SMART" id="SM00176">
    <property type="entry name" value="RAN"/>
    <property type="match status" value="2"/>
</dbReference>
<dbReference type="InterPro" id="IPR027417">
    <property type="entry name" value="P-loop_NTPase"/>
</dbReference>
<evidence type="ECO:0000256" key="8">
    <source>
        <dbReference type="ARBA" id="ARBA00023288"/>
    </source>
</evidence>
<dbReference type="InterPro" id="IPR030697">
    <property type="entry name" value="Rab29/Rab38/Rab32"/>
</dbReference>
<dbReference type="Pfam" id="PF00071">
    <property type="entry name" value="Ras"/>
    <property type="match status" value="2"/>
</dbReference>
<dbReference type="SMART" id="SM00173">
    <property type="entry name" value="RAS"/>
    <property type="match status" value="2"/>
</dbReference>
<dbReference type="SMART" id="SM00177">
    <property type="entry name" value="ARF"/>
    <property type="match status" value="1"/>
</dbReference>
<evidence type="ECO:0000256" key="10">
    <source>
        <dbReference type="SAM" id="Coils"/>
    </source>
</evidence>
<evidence type="ECO:0000256" key="1">
    <source>
        <dbReference type="ARBA" id="ARBA00004496"/>
    </source>
</evidence>
<keyword evidence="7" id="KW-0342">GTP-binding</keyword>
<dbReference type="Gene3D" id="1.10.238.10">
    <property type="entry name" value="EF-hand"/>
    <property type="match status" value="1"/>
</dbReference>
<dbReference type="SMART" id="SM00174">
    <property type="entry name" value="RHO"/>
    <property type="match status" value="1"/>
</dbReference>
<dbReference type="GO" id="GO:0003924">
    <property type="term" value="F:GTPase activity"/>
    <property type="evidence" value="ECO:0007669"/>
    <property type="project" value="InterPro"/>
</dbReference>
<dbReference type="FunFam" id="3.40.50.300:FF:002133">
    <property type="entry name" value="Ras family protein"/>
    <property type="match status" value="1"/>
</dbReference>